<keyword evidence="6 7" id="KW-0408">Iron</keyword>
<dbReference type="AlphaFoldDB" id="A0A8K0SVD8"/>
<evidence type="ECO:0000256" key="6">
    <source>
        <dbReference type="ARBA" id="ARBA00023004"/>
    </source>
</evidence>
<dbReference type="GO" id="GO:0020037">
    <property type="term" value="F:heme binding"/>
    <property type="evidence" value="ECO:0007669"/>
    <property type="project" value="InterPro"/>
</dbReference>
<comment type="cofactor">
    <cofactor evidence="1 7">
        <name>heme</name>
        <dbReference type="ChEBI" id="CHEBI:30413"/>
    </cofactor>
</comment>
<dbReference type="GO" id="GO:0016705">
    <property type="term" value="F:oxidoreductase activity, acting on paired donors, with incorporation or reduction of molecular oxygen"/>
    <property type="evidence" value="ECO:0007669"/>
    <property type="project" value="InterPro"/>
</dbReference>
<protein>
    <submittedName>
        <fullName evidence="8">Cytochrome P450</fullName>
    </submittedName>
</protein>
<dbReference type="GO" id="GO:0005506">
    <property type="term" value="F:iron ion binding"/>
    <property type="evidence" value="ECO:0007669"/>
    <property type="project" value="InterPro"/>
</dbReference>
<reference evidence="8" key="1">
    <citation type="journal article" date="2021" name="Nat. Commun.">
        <title>Genetic determinants of endophytism in the Arabidopsis root mycobiome.</title>
        <authorList>
            <person name="Mesny F."/>
            <person name="Miyauchi S."/>
            <person name="Thiergart T."/>
            <person name="Pickel B."/>
            <person name="Atanasova L."/>
            <person name="Karlsson M."/>
            <person name="Huettel B."/>
            <person name="Barry K.W."/>
            <person name="Haridas S."/>
            <person name="Chen C."/>
            <person name="Bauer D."/>
            <person name="Andreopoulos W."/>
            <person name="Pangilinan J."/>
            <person name="LaButti K."/>
            <person name="Riley R."/>
            <person name="Lipzen A."/>
            <person name="Clum A."/>
            <person name="Drula E."/>
            <person name="Henrissat B."/>
            <person name="Kohler A."/>
            <person name="Grigoriev I.V."/>
            <person name="Martin F.M."/>
            <person name="Hacquard S."/>
        </authorList>
    </citation>
    <scope>NUCLEOTIDE SEQUENCE</scope>
    <source>
        <strain evidence="8">MPI-CAGE-CH-0235</strain>
    </source>
</reference>
<evidence type="ECO:0000256" key="5">
    <source>
        <dbReference type="ARBA" id="ARBA00022723"/>
    </source>
</evidence>
<dbReference type="InterPro" id="IPR036396">
    <property type="entry name" value="Cyt_P450_sf"/>
</dbReference>
<dbReference type="GO" id="GO:0004497">
    <property type="term" value="F:monooxygenase activity"/>
    <property type="evidence" value="ECO:0007669"/>
    <property type="project" value="InterPro"/>
</dbReference>
<dbReference type="SUPFAM" id="SSF48264">
    <property type="entry name" value="Cytochrome P450"/>
    <property type="match status" value="1"/>
</dbReference>
<gene>
    <name evidence="8" type="ORF">B0I35DRAFT_476575</name>
</gene>
<dbReference type="PANTHER" id="PTHR24305:SF232">
    <property type="entry name" value="P450, PUTATIVE (EUROFUNG)-RELATED"/>
    <property type="match status" value="1"/>
</dbReference>
<evidence type="ECO:0000313" key="9">
    <source>
        <dbReference type="Proteomes" id="UP000813444"/>
    </source>
</evidence>
<accession>A0A8K0SVD8</accession>
<organism evidence="8 9">
    <name type="scientific">Stachybotrys elegans</name>
    <dbReference type="NCBI Taxonomy" id="80388"/>
    <lineage>
        <taxon>Eukaryota</taxon>
        <taxon>Fungi</taxon>
        <taxon>Dikarya</taxon>
        <taxon>Ascomycota</taxon>
        <taxon>Pezizomycotina</taxon>
        <taxon>Sordariomycetes</taxon>
        <taxon>Hypocreomycetidae</taxon>
        <taxon>Hypocreales</taxon>
        <taxon>Stachybotryaceae</taxon>
        <taxon>Stachybotrys</taxon>
    </lineage>
</organism>
<keyword evidence="5 7" id="KW-0479">Metal-binding</keyword>
<keyword evidence="9" id="KW-1185">Reference proteome</keyword>
<evidence type="ECO:0000256" key="7">
    <source>
        <dbReference type="PIRSR" id="PIRSR602401-1"/>
    </source>
</evidence>
<feature type="binding site" description="axial binding residue" evidence="7">
    <location>
        <position position="553"/>
    </location>
    <ligand>
        <name>heme</name>
        <dbReference type="ChEBI" id="CHEBI:30413"/>
    </ligand>
    <ligandPart>
        <name>Fe</name>
        <dbReference type="ChEBI" id="CHEBI:18248"/>
    </ligandPart>
</feature>
<dbReference type="OrthoDB" id="1470350at2759"/>
<dbReference type="Pfam" id="PF00067">
    <property type="entry name" value="p450"/>
    <property type="match status" value="2"/>
</dbReference>
<dbReference type="InterPro" id="IPR002401">
    <property type="entry name" value="Cyt_P450_E_grp-I"/>
</dbReference>
<comment type="pathway">
    <text evidence="2">Mycotoxin biosynthesis.</text>
</comment>
<dbReference type="PRINTS" id="PR00385">
    <property type="entry name" value="P450"/>
</dbReference>
<dbReference type="InterPro" id="IPR050121">
    <property type="entry name" value="Cytochrome_P450_monoxygenase"/>
</dbReference>
<dbReference type="Gene3D" id="1.10.630.10">
    <property type="entry name" value="Cytochrome P450"/>
    <property type="match status" value="1"/>
</dbReference>
<dbReference type="PRINTS" id="PR00463">
    <property type="entry name" value="EP450I"/>
</dbReference>
<dbReference type="EMBL" id="JAGPNK010000004">
    <property type="protein sequence ID" value="KAH7322645.1"/>
    <property type="molecule type" value="Genomic_DNA"/>
</dbReference>
<evidence type="ECO:0000313" key="8">
    <source>
        <dbReference type="EMBL" id="KAH7322645.1"/>
    </source>
</evidence>
<proteinExistence type="inferred from homology"/>
<keyword evidence="4 7" id="KW-0349">Heme</keyword>
<comment type="caution">
    <text evidence="8">The sequence shown here is derived from an EMBL/GenBank/DDBJ whole genome shotgun (WGS) entry which is preliminary data.</text>
</comment>
<evidence type="ECO:0000256" key="1">
    <source>
        <dbReference type="ARBA" id="ARBA00001971"/>
    </source>
</evidence>
<comment type="similarity">
    <text evidence="3">Belongs to the cytochrome P450 family.</text>
</comment>
<name>A0A8K0SVD8_9HYPO</name>
<evidence type="ECO:0000256" key="3">
    <source>
        <dbReference type="ARBA" id="ARBA00010617"/>
    </source>
</evidence>
<dbReference type="InterPro" id="IPR001128">
    <property type="entry name" value="Cyt_P450"/>
</dbReference>
<evidence type="ECO:0000256" key="4">
    <source>
        <dbReference type="ARBA" id="ARBA00022617"/>
    </source>
</evidence>
<dbReference type="PANTHER" id="PTHR24305">
    <property type="entry name" value="CYTOCHROME P450"/>
    <property type="match status" value="1"/>
</dbReference>
<evidence type="ECO:0000256" key="2">
    <source>
        <dbReference type="ARBA" id="ARBA00004685"/>
    </source>
</evidence>
<sequence>MDIIFEVLHLGSIQVGFEVEIWAAGDPISHHTQHSGMWNLVGAAASGTALVLCYALYRYLLPVPLPGIPYNKHAAESLLGDIPEIKATKYRRAWIRDHPKRHGSAISQIFVRPFTQASPVVVVTDYREVLDICTRRAKEFDRGYFHAKVVGVVAPEFHFTMKSTDPRFKYHRELLRDLMTPAFLSQIAAPRVYERTSLLLSLWRSKMEKGGGQPFEASQDIFFLTLDSICAVAFGMEDMDASLRQELTHVQNLSFPSQHSTSGVADFPTAKMSSDTEALLDIAPMMTVGLQNRFSRLAQVIAGVVSPRRGRGFWSRRALIERQTRKSLERLKVTGEAGSESALDHLLLREMNAAQRAGREPDLYSPAIRDEVLGFLLAGYETGGAILSWWVKLMSKHQEIQRRLRAELRAAYATAHAEERRPSVDEMNAASIPYLDAVVEETLRCVDVVSMTWRTATCDTELLGCRIPKGTDVMLLLNGASYTAPAVAVDESLRSEGSRDAKNIAPAWGDDVAEFKPERWLKRRADEATGKEMEVFDALAGPMLTFLAGPRQCFGKKLGYVNLKTAMTLLVWEFEFGEVREDLNTDDRVEAFVNTPKVCYVKLAEAK</sequence>
<dbReference type="Proteomes" id="UP000813444">
    <property type="component" value="Unassembled WGS sequence"/>
</dbReference>